<sequence>MQCVSCLVRAAVLAAAWAVSSVQAEAPRYRAEVIGTSRTDTGALALNNEGVVAGRRQFGNGEPGHFIYRDGRIERLQGLDGLAELLDINDRGEIAGRNYLPNRFPYAMIYRDGRGIDISAPLGFFVGDANATAINEAGHAVGYAGSRLFFHDGQTTRYVSHPDLDNRAMLVARDLNDQDAFVGFNVFDARGDDFAFVVRDGQLTRIPGLDGGWALQAHALNNAGQVVGATPLPGFGYRPYLYSNGVTTELGSLRGGDPHENAEAVDINEQGWIVGASYAPDSDGIGFLYQDGRMHRIEDLVTPAAAARWDVFQPLRINDMGQILASAVDARGKVSYTLLLSPVPEPEAWVVALAGIGLVGAVVRRRRYQAS</sequence>
<feature type="chain" id="PRO_5032992836" evidence="1">
    <location>
        <begin position="25"/>
        <end position="371"/>
    </location>
</feature>
<proteinExistence type="predicted"/>
<gene>
    <name evidence="3" type="ORF">HHL10_11950</name>
</gene>
<feature type="signal peptide" evidence="1">
    <location>
        <begin position="1"/>
        <end position="24"/>
    </location>
</feature>
<dbReference type="AlphaFoldDB" id="A0A848F8J6"/>
<name>A0A848F8J6_9BURK</name>
<keyword evidence="1" id="KW-0732">Signal</keyword>
<keyword evidence="4" id="KW-1185">Reference proteome</keyword>
<organism evidence="3 4">
    <name type="scientific">Azohydromonas caseinilytica</name>
    <dbReference type="NCBI Taxonomy" id="2728836"/>
    <lineage>
        <taxon>Bacteria</taxon>
        <taxon>Pseudomonadati</taxon>
        <taxon>Pseudomonadota</taxon>
        <taxon>Betaproteobacteria</taxon>
        <taxon>Burkholderiales</taxon>
        <taxon>Sphaerotilaceae</taxon>
        <taxon>Azohydromonas</taxon>
    </lineage>
</organism>
<comment type="caution">
    <text evidence="3">The sequence shown here is derived from an EMBL/GenBank/DDBJ whole genome shotgun (WGS) entry which is preliminary data.</text>
</comment>
<evidence type="ECO:0000313" key="3">
    <source>
        <dbReference type="EMBL" id="NML15682.1"/>
    </source>
</evidence>
<dbReference type="Proteomes" id="UP000574067">
    <property type="component" value="Unassembled WGS sequence"/>
</dbReference>
<dbReference type="EMBL" id="JABBFW010000007">
    <property type="protein sequence ID" value="NML15682.1"/>
    <property type="molecule type" value="Genomic_DNA"/>
</dbReference>
<protein>
    <submittedName>
        <fullName evidence="3">PEP-CTERM sorting domain-containing protein</fullName>
    </submittedName>
</protein>
<accession>A0A848F8J6</accession>
<dbReference type="Pfam" id="PF07589">
    <property type="entry name" value="PEP-CTERM"/>
    <property type="match status" value="1"/>
</dbReference>
<reference evidence="3 4" key="1">
    <citation type="submission" date="2020-04" db="EMBL/GenBank/DDBJ databases">
        <title>Azohydromonas sp. isolated from soil.</title>
        <authorList>
            <person name="Dahal R.H."/>
        </authorList>
    </citation>
    <scope>NUCLEOTIDE SEQUENCE [LARGE SCALE GENOMIC DNA]</scope>
    <source>
        <strain evidence="3 4">G-1-1-14</strain>
    </source>
</reference>
<dbReference type="RefSeq" id="WP_169160592.1">
    <property type="nucleotide sequence ID" value="NZ_JABBFW010000007.1"/>
</dbReference>
<evidence type="ECO:0000259" key="2">
    <source>
        <dbReference type="Pfam" id="PF07589"/>
    </source>
</evidence>
<evidence type="ECO:0000256" key="1">
    <source>
        <dbReference type="SAM" id="SignalP"/>
    </source>
</evidence>
<feature type="domain" description="Ice-binding protein C-terminal" evidence="2">
    <location>
        <begin position="342"/>
        <end position="367"/>
    </location>
</feature>
<dbReference type="InterPro" id="IPR013424">
    <property type="entry name" value="Ice-binding_C"/>
</dbReference>
<evidence type="ECO:0000313" key="4">
    <source>
        <dbReference type="Proteomes" id="UP000574067"/>
    </source>
</evidence>